<evidence type="ECO:0000256" key="2">
    <source>
        <dbReference type="ARBA" id="ARBA00023125"/>
    </source>
</evidence>
<evidence type="ECO:0000313" key="6">
    <source>
        <dbReference type="Proteomes" id="UP001597419"/>
    </source>
</evidence>
<keyword evidence="2" id="KW-0238">DNA-binding</keyword>
<dbReference type="InterPro" id="IPR036390">
    <property type="entry name" value="WH_DNA-bd_sf"/>
</dbReference>
<dbReference type="Proteomes" id="UP001597419">
    <property type="component" value="Unassembled WGS sequence"/>
</dbReference>
<keyword evidence="1" id="KW-0805">Transcription regulation</keyword>
<dbReference type="InterPro" id="IPR036388">
    <property type="entry name" value="WH-like_DNA-bd_sf"/>
</dbReference>
<reference evidence="6" key="1">
    <citation type="journal article" date="2019" name="Int. J. Syst. Evol. Microbiol.">
        <title>The Global Catalogue of Microorganisms (GCM) 10K type strain sequencing project: providing services to taxonomists for standard genome sequencing and annotation.</title>
        <authorList>
            <consortium name="The Broad Institute Genomics Platform"/>
            <consortium name="The Broad Institute Genome Sequencing Center for Infectious Disease"/>
            <person name="Wu L."/>
            <person name="Ma J."/>
        </authorList>
    </citation>
    <scope>NUCLEOTIDE SEQUENCE [LARGE SCALE GENOMIC DNA]</scope>
    <source>
        <strain evidence="6">CGMCC 4.7643</strain>
    </source>
</reference>
<name>A0ABW5G7M3_9PSEU</name>
<dbReference type="Pfam" id="PF12840">
    <property type="entry name" value="HTH_20"/>
    <property type="match status" value="1"/>
</dbReference>
<keyword evidence="6" id="KW-1185">Reference proteome</keyword>
<protein>
    <submittedName>
        <fullName evidence="5">ArsR/SmtB family transcription factor</fullName>
    </submittedName>
</protein>
<keyword evidence="3" id="KW-0804">Transcription</keyword>
<dbReference type="InterPro" id="IPR011991">
    <property type="entry name" value="ArsR-like_HTH"/>
</dbReference>
<dbReference type="PANTHER" id="PTHR43132">
    <property type="entry name" value="ARSENICAL RESISTANCE OPERON REPRESSOR ARSR-RELATED"/>
    <property type="match status" value="1"/>
</dbReference>
<dbReference type="Gene3D" id="1.10.10.10">
    <property type="entry name" value="Winged helix-like DNA-binding domain superfamily/Winged helix DNA-binding domain"/>
    <property type="match status" value="1"/>
</dbReference>
<dbReference type="SMART" id="SM00418">
    <property type="entry name" value="HTH_ARSR"/>
    <property type="match status" value="1"/>
</dbReference>
<comment type="caution">
    <text evidence="5">The sequence shown here is derived from an EMBL/GenBank/DDBJ whole genome shotgun (WGS) entry which is preliminary data.</text>
</comment>
<sequence length="332" mass="37216">MLRIHFTAEDLGRVRIQRTAHEMWESVLSLQLLQTRELPMVFDPWRREVRGAVQRERAAEAVRLFGTLNRFGPYFPDFLTPSGGADFDEGLDLLRRTPARRLRAEITQLGRYHRLPRWVGRLARGEVDAVSALSRALVTWRDVGIAPFRERIRTALDDAWRLRSGRLAEFGWEGLVRSLEPMMRWTPPVLQVQYPADGDLHLEGRGLTIVGSFFCVRYPVTLADRSLAPTLVYPLSHVPGRFRREPVERGTSVAPLLGETRATILDCVAAGHAHTTGEIAARLSLSPPAVSHHTKVLREGGLIESRRSGPAVTHWPTRLGLQLLDGTVGAGV</sequence>
<evidence type="ECO:0000256" key="1">
    <source>
        <dbReference type="ARBA" id="ARBA00023015"/>
    </source>
</evidence>
<evidence type="ECO:0000256" key="3">
    <source>
        <dbReference type="ARBA" id="ARBA00023163"/>
    </source>
</evidence>
<dbReference type="SUPFAM" id="SSF46785">
    <property type="entry name" value="Winged helix' DNA-binding domain"/>
    <property type="match status" value="1"/>
</dbReference>
<proteinExistence type="predicted"/>
<dbReference type="EMBL" id="JBHUKU010000002">
    <property type="protein sequence ID" value="MFD2457507.1"/>
    <property type="molecule type" value="Genomic_DNA"/>
</dbReference>
<dbReference type="InterPro" id="IPR051011">
    <property type="entry name" value="Metal_resp_trans_reg"/>
</dbReference>
<evidence type="ECO:0000313" key="5">
    <source>
        <dbReference type="EMBL" id="MFD2457507.1"/>
    </source>
</evidence>
<gene>
    <name evidence="5" type="ORF">ACFSYJ_02805</name>
</gene>
<organism evidence="5 6">
    <name type="scientific">Amycolatopsis samaneae</name>
    <dbReference type="NCBI Taxonomy" id="664691"/>
    <lineage>
        <taxon>Bacteria</taxon>
        <taxon>Bacillati</taxon>
        <taxon>Actinomycetota</taxon>
        <taxon>Actinomycetes</taxon>
        <taxon>Pseudonocardiales</taxon>
        <taxon>Pseudonocardiaceae</taxon>
        <taxon>Amycolatopsis</taxon>
    </lineage>
</organism>
<dbReference type="PANTHER" id="PTHR43132:SF8">
    <property type="entry name" value="HTH-TYPE TRANSCRIPTIONAL REGULATOR KMTR"/>
    <property type="match status" value="1"/>
</dbReference>
<dbReference type="RefSeq" id="WP_345388876.1">
    <property type="nucleotide sequence ID" value="NZ_BAABHG010000003.1"/>
</dbReference>
<dbReference type="CDD" id="cd00090">
    <property type="entry name" value="HTH_ARSR"/>
    <property type="match status" value="1"/>
</dbReference>
<feature type="domain" description="HTH arsR-type" evidence="4">
    <location>
        <begin position="251"/>
        <end position="325"/>
    </location>
</feature>
<accession>A0ABW5G7M3</accession>
<dbReference type="InterPro" id="IPR001845">
    <property type="entry name" value="HTH_ArsR_DNA-bd_dom"/>
</dbReference>
<evidence type="ECO:0000259" key="4">
    <source>
        <dbReference type="SMART" id="SM00418"/>
    </source>
</evidence>